<evidence type="ECO:0000313" key="3">
    <source>
        <dbReference type="EMBL" id="CAH0724804.1"/>
    </source>
</evidence>
<comment type="similarity">
    <text evidence="1">Belongs to the GILT family.</text>
</comment>
<proteinExistence type="inferred from homology"/>
<dbReference type="OrthoDB" id="958254at2759"/>
<keyword evidence="2" id="KW-0325">Glycoprotein</keyword>
<evidence type="ECO:0008006" key="5">
    <source>
        <dbReference type="Google" id="ProtNLM"/>
    </source>
</evidence>
<feature type="non-terminal residue" evidence="3">
    <location>
        <position position="164"/>
    </location>
</feature>
<dbReference type="Proteomes" id="UP000838878">
    <property type="component" value="Chromosome 4"/>
</dbReference>
<dbReference type="AlphaFoldDB" id="A0A8J9UTU9"/>
<evidence type="ECO:0000256" key="2">
    <source>
        <dbReference type="ARBA" id="ARBA00023180"/>
    </source>
</evidence>
<evidence type="ECO:0000313" key="4">
    <source>
        <dbReference type="Proteomes" id="UP000838878"/>
    </source>
</evidence>
<keyword evidence="4" id="KW-1185">Reference proteome</keyword>
<name>A0A8J9UTU9_9NEOP</name>
<accession>A0A8J9UTU9</accession>
<evidence type="ECO:0000256" key="1">
    <source>
        <dbReference type="ARBA" id="ARBA00005679"/>
    </source>
</evidence>
<reference evidence="3" key="1">
    <citation type="submission" date="2021-12" db="EMBL/GenBank/DDBJ databases">
        <authorList>
            <person name="Martin H S."/>
        </authorList>
    </citation>
    <scope>NUCLEOTIDE SEQUENCE</scope>
</reference>
<dbReference type="EMBL" id="OV170224">
    <property type="protein sequence ID" value="CAH0724804.1"/>
    <property type="molecule type" value="Genomic_DNA"/>
</dbReference>
<protein>
    <recommendedName>
        <fullName evidence="5">Gamma-interferon-inducible lysosomal thiol reductase</fullName>
    </recommendedName>
</protein>
<dbReference type="PANTHER" id="PTHR13234:SF71">
    <property type="entry name" value="GAMMA-INTERFERON-INDUCIBLE LYSOSOMAL THIOL REDUCTASE-LIKE PROTEIN"/>
    <property type="match status" value="1"/>
</dbReference>
<dbReference type="InterPro" id="IPR004911">
    <property type="entry name" value="Interferon-induced_GILT"/>
</dbReference>
<dbReference type="GO" id="GO:0016671">
    <property type="term" value="F:oxidoreductase activity, acting on a sulfur group of donors, disulfide as acceptor"/>
    <property type="evidence" value="ECO:0007669"/>
    <property type="project" value="InterPro"/>
</dbReference>
<organism evidence="3 4">
    <name type="scientific">Brenthis ino</name>
    <name type="common">lesser marbled fritillary</name>
    <dbReference type="NCBI Taxonomy" id="405034"/>
    <lineage>
        <taxon>Eukaryota</taxon>
        <taxon>Metazoa</taxon>
        <taxon>Ecdysozoa</taxon>
        <taxon>Arthropoda</taxon>
        <taxon>Hexapoda</taxon>
        <taxon>Insecta</taxon>
        <taxon>Pterygota</taxon>
        <taxon>Neoptera</taxon>
        <taxon>Endopterygota</taxon>
        <taxon>Lepidoptera</taxon>
        <taxon>Glossata</taxon>
        <taxon>Ditrysia</taxon>
        <taxon>Papilionoidea</taxon>
        <taxon>Nymphalidae</taxon>
        <taxon>Heliconiinae</taxon>
        <taxon>Argynnini</taxon>
        <taxon>Brenthis</taxon>
    </lineage>
</organism>
<dbReference type="Pfam" id="PF03227">
    <property type="entry name" value="GILT"/>
    <property type="match status" value="1"/>
</dbReference>
<dbReference type="PANTHER" id="PTHR13234">
    <property type="entry name" value="GAMMA-INTERFERON INDUCIBLE LYSOSOMAL THIOL REDUCTASE GILT"/>
    <property type="match status" value="1"/>
</dbReference>
<sequence>MTTGNPQNALEALDAPIYIADSKFFSISEKSNSNEKVGVKLYYESLCPASIAFYITNFRKTIEKLSQYLNVSTYPYGNAQTIVDKNKITFICQHGPAECYGNKLHACTIDNFQNITKAIIFNACMMDENRVSDDTAADKCATLMDVDSKPIKECAKGSKGINSS</sequence>
<gene>
    <name evidence="3" type="ORF">BINO364_LOCUS10462</name>
</gene>